<evidence type="ECO:0000256" key="4">
    <source>
        <dbReference type="ARBA" id="ARBA00022741"/>
    </source>
</evidence>
<dbReference type="Proteomes" id="UP000489351">
    <property type="component" value="Unassembled WGS sequence"/>
</dbReference>
<sequence length="573" mass="62790">MLSSLYIRNFALIEELTIAFQPGLTVITGETGAGKSIIIGALGLVLGDRSSSEMVRTDATKAVIEAIFRNNIPFSTQKLLQSAEIDPGAELIIRRELSATGQSRCFINDTPCTLTLLKQVGELLIDLHGQHEHQLLLQSRTHETLLDAFAGTASDAETCRAQKEEIRLIQKKLNTLRNNAEALAEKRDLLDFQYRELSETGMQEGEYEELQQQISLLENAETLAELCSSLNSLLYDADNAIYPSLGSASKLTEKLAAIDPRFNEMIEQARIATDSVDELYRFSRSYSAGIDHNPVLLDSLRERHHLIGRIAKKYAVPPDEIPRLALELERQLNADEGGEDSLQRTEASLTTLRRKLSQTAFELSQKRKEAAKRLEISVKEQLSLLGIPRALFIVSFTHTPDPEGDITIEGVTYGTQGCGYDSIEFLISANPGEKPRPLVKVASGGEISRVMLAMKSALATNADLPILIFDEIDTGISGRIADAVGRNIKSLSSLHQIVAITHLPQIAAMGDSHLRVHKEVENSRTLTKVSRIEGTERLEAIAALISGEHRSASSLSLAGELVEAAATIKPPSV</sequence>
<protein>
    <recommendedName>
        <fullName evidence="3 9">DNA repair protein RecN</fullName>
    </recommendedName>
    <alternativeName>
        <fullName evidence="8 9">Recombination protein N</fullName>
    </alternativeName>
</protein>
<evidence type="ECO:0000256" key="2">
    <source>
        <dbReference type="ARBA" id="ARBA00009441"/>
    </source>
</evidence>
<comment type="caution">
    <text evidence="12">The sequence shown here is derived from an EMBL/GenBank/DDBJ whole genome shotgun (WGS) entry which is preliminary data.</text>
</comment>
<evidence type="ECO:0000256" key="8">
    <source>
        <dbReference type="ARBA" id="ARBA00033408"/>
    </source>
</evidence>
<dbReference type="SUPFAM" id="SSF52540">
    <property type="entry name" value="P-loop containing nucleoside triphosphate hydrolases"/>
    <property type="match status" value="1"/>
</dbReference>
<evidence type="ECO:0000256" key="3">
    <source>
        <dbReference type="ARBA" id="ARBA00021315"/>
    </source>
</evidence>
<dbReference type="GO" id="GO:0005524">
    <property type="term" value="F:ATP binding"/>
    <property type="evidence" value="ECO:0007669"/>
    <property type="project" value="UniProtKB-KW"/>
</dbReference>
<organism evidence="12 14">
    <name type="scientific">Chlorobium phaeovibrioides</name>
    <dbReference type="NCBI Taxonomy" id="1094"/>
    <lineage>
        <taxon>Bacteria</taxon>
        <taxon>Pseudomonadati</taxon>
        <taxon>Chlorobiota</taxon>
        <taxon>Chlorobiia</taxon>
        <taxon>Chlorobiales</taxon>
        <taxon>Chlorobiaceae</taxon>
        <taxon>Chlorobium/Pelodictyon group</taxon>
        <taxon>Chlorobium</taxon>
    </lineage>
</organism>
<evidence type="ECO:0000256" key="10">
    <source>
        <dbReference type="SAM" id="Coils"/>
    </source>
</evidence>
<keyword evidence="10" id="KW-0175">Coiled coil</keyword>
<dbReference type="InterPro" id="IPR004604">
    <property type="entry name" value="DNA_recomb/repair_RecN"/>
</dbReference>
<evidence type="ECO:0000313" key="13">
    <source>
        <dbReference type="EMBL" id="MWV53605.1"/>
    </source>
</evidence>
<keyword evidence="4" id="KW-0547">Nucleotide-binding</keyword>
<dbReference type="GO" id="GO:0043590">
    <property type="term" value="C:bacterial nucleoid"/>
    <property type="evidence" value="ECO:0007669"/>
    <property type="project" value="TreeGrafter"/>
</dbReference>
<dbReference type="InterPro" id="IPR027417">
    <property type="entry name" value="P-loop_NTPase"/>
</dbReference>
<evidence type="ECO:0000313" key="14">
    <source>
        <dbReference type="Proteomes" id="UP000327458"/>
    </source>
</evidence>
<dbReference type="EMBL" id="WUBZ01000002">
    <property type="protein sequence ID" value="MWV53605.1"/>
    <property type="molecule type" value="Genomic_DNA"/>
</dbReference>
<dbReference type="NCBIfam" id="TIGR00634">
    <property type="entry name" value="recN"/>
    <property type="match status" value="1"/>
</dbReference>
<accession>A0A5M8IFG2</accession>
<name>A0A5M8IFG2_CHLPH</name>
<dbReference type="PANTHER" id="PTHR11059:SF0">
    <property type="entry name" value="DNA REPAIR PROTEIN RECN"/>
    <property type="match status" value="1"/>
</dbReference>
<evidence type="ECO:0000256" key="1">
    <source>
        <dbReference type="ARBA" id="ARBA00003618"/>
    </source>
</evidence>
<keyword evidence="5 9" id="KW-0227">DNA damage</keyword>
<evidence type="ECO:0000259" key="11">
    <source>
        <dbReference type="SMART" id="SM00382"/>
    </source>
</evidence>
<reference evidence="12 14" key="1">
    <citation type="submission" date="2019-07" db="EMBL/GenBank/DDBJ databases">
        <title>Draft genome Sequence of Chlorobium phaeovibrioides sp. strain PhvTcv-s14, from the Phylum Chlorobi.</title>
        <authorList>
            <person name="Babenko V."/>
            <person name="Boldyreva D."/>
            <person name="Kanygina A."/>
            <person name="Selezneva O."/>
            <person name="Akopiyan T."/>
            <person name="Lunina O."/>
        </authorList>
    </citation>
    <scope>NUCLEOTIDE SEQUENCE [LARGE SCALE GENOMIC DNA]</scope>
    <source>
        <strain evidence="12 14">GrTcv12</strain>
    </source>
</reference>
<dbReference type="NCBIfam" id="NF008121">
    <property type="entry name" value="PRK10869.1"/>
    <property type="match status" value="1"/>
</dbReference>
<keyword evidence="15" id="KW-1185">Reference proteome</keyword>
<dbReference type="GO" id="GO:0006281">
    <property type="term" value="P:DNA repair"/>
    <property type="evidence" value="ECO:0007669"/>
    <property type="project" value="UniProtKB-KW"/>
</dbReference>
<dbReference type="InterPro" id="IPR003593">
    <property type="entry name" value="AAA+_ATPase"/>
</dbReference>
<comment type="similarity">
    <text evidence="2 9">Belongs to the RecN family.</text>
</comment>
<dbReference type="FunFam" id="3.40.50.300:FF:000319">
    <property type="entry name" value="DNA repair protein RecN"/>
    <property type="match status" value="1"/>
</dbReference>
<feature type="coiled-coil region" evidence="10">
    <location>
        <begin position="159"/>
        <end position="186"/>
    </location>
</feature>
<dbReference type="Proteomes" id="UP000327458">
    <property type="component" value="Unassembled WGS sequence"/>
</dbReference>
<evidence type="ECO:0000256" key="6">
    <source>
        <dbReference type="ARBA" id="ARBA00022840"/>
    </source>
</evidence>
<reference evidence="13 15" key="2">
    <citation type="submission" date="2019-11" db="EMBL/GenBank/DDBJ databases">
        <title>Green- and brown-colored morphotypes of Chlorobia in the stratified aquatic ecosystems of Kandalaksha Gulf (White Sea): A model for study of the accessory genome evolution.</title>
        <authorList>
            <person name="Grouzdev D.S."/>
        </authorList>
    </citation>
    <scope>NUCLEOTIDE SEQUENCE [LARGE SCALE GENOMIC DNA]</scope>
    <source>
        <strain evidence="13 15">ZM</strain>
    </source>
</reference>
<dbReference type="InterPro" id="IPR003395">
    <property type="entry name" value="RecF/RecN/SMC_N"/>
</dbReference>
<evidence type="ECO:0000313" key="15">
    <source>
        <dbReference type="Proteomes" id="UP000489351"/>
    </source>
</evidence>
<dbReference type="Gene3D" id="3.40.50.300">
    <property type="entry name" value="P-loop containing nucleotide triphosphate hydrolases"/>
    <property type="match status" value="2"/>
</dbReference>
<dbReference type="RefSeq" id="WP_011890636.1">
    <property type="nucleotide sequence ID" value="NZ_VMRG01000001.1"/>
</dbReference>
<dbReference type="EMBL" id="VMRG01000001">
    <property type="protein sequence ID" value="KAA6233029.1"/>
    <property type="molecule type" value="Genomic_DNA"/>
</dbReference>
<proteinExistence type="inferred from homology"/>
<keyword evidence="6" id="KW-0067">ATP-binding</keyword>
<dbReference type="GO" id="GO:0009432">
    <property type="term" value="P:SOS response"/>
    <property type="evidence" value="ECO:0007669"/>
    <property type="project" value="TreeGrafter"/>
</dbReference>
<dbReference type="GO" id="GO:0006310">
    <property type="term" value="P:DNA recombination"/>
    <property type="evidence" value="ECO:0007669"/>
    <property type="project" value="InterPro"/>
</dbReference>
<evidence type="ECO:0000256" key="5">
    <source>
        <dbReference type="ARBA" id="ARBA00022763"/>
    </source>
</evidence>
<feature type="domain" description="AAA+ ATPase" evidence="11">
    <location>
        <begin position="21"/>
        <end position="524"/>
    </location>
</feature>
<dbReference type="CDD" id="cd03241">
    <property type="entry name" value="ABC_RecN"/>
    <property type="match status" value="2"/>
</dbReference>
<evidence type="ECO:0000256" key="7">
    <source>
        <dbReference type="ARBA" id="ARBA00023204"/>
    </source>
</evidence>
<dbReference type="PANTHER" id="PTHR11059">
    <property type="entry name" value="DNA REPAIR PROTEIN RECN"/>
    <property type="match status" value="1"/>
</dbReference>
<dbReference type="SMART" id="SM00382">
    <property type="entry name" value="AAA"/>
    <property type="match status" value="1"/>
</dbReference>
<comment type="function">
    <text evidence="1 9">May be involved in recombinational repair of damaged DNA.</text>
</comment>
<gene>
    <name evidence="12" type="primary">recN</name>
    <name evidence="12" type="ORF">FP507_08205</name>
    <name evidence="13" type="ORF">GJ685_00825</name>
</gene>
<dbReference type="Pfam" id="PF02463">
    <property type="entry name" value="SMC_N"/>
    <property type="match status" value="1"/>
</dbReference>
<dbReference type="PIRSF" id="PIRSF003128">
    <property type="entry name" value="RecN"/>
    <property type="match status" value="1"/>
</dbReference>
<keyword evidence="7 9" id="KW-0234">DNA repair</keyword>
<dbReference type="AlphaFoldDB" id="A0A5M8IFG2"/>
<dbReference type="OMA" id="QVICVTH"/>
<evidence type="ECO:0000313" key="12">
    <source>
        <dbReference type="EMBL" id="KAA6233029.1"/>
    </source>
</evidence>
<evidence type="ECO:0000256" key="9">
    <source>
        <dbReference type="PIRNR" id="PIRNR003128"/>
    </source>
</evidence>